<accession>A0A1W5ZWE5</accession>
<dbReference type="RefSeq" id="WP_085030061.1">
    <property type="nucleotide sequence ID" value="NZ_CP020772.1"/>
</dbReference>
<keyword evidence="5" id="KW-1185">Reference proteome</keyword>
<dbReference type="InterPro" id="IPR000644">
    <property type="entry name" value="CBS_dom"/>
</dbReference>
<name>A0A1W5ZWE5_9BACI</name>
<dbReference type="AlphaFoldDB" id="A0A1W5ZWE5"/>
<dbReference type="InterPro" id="IPR046342">
    <property type="entry name" value="CBS_dom_sf"/>
</dbReference>
<evidence type="ECO:0000313" key="4">
    <source>
        <dbReference type="EMBL" id="ARI77598.1"/>
    </source>
</evidence>
<proteinExistence type="predicted"/>
<feature type="domain" description="CBS" evidence="3">
    <location>
        <begin position="73"/>
        <end position="128"/>
    </location>
</feature>
<evidence type="ECO:0000256" key="2">
    <source>
        <dbReference type="PROSITE-ProRule" id="PRU00703"/>
    </source>
</evidence>
<keyword evidence="1 2" id="KW-0129">CBS domain</keyword>
<dbReference type="InterPro" id="IPR051257">
    <property type="entry name" value="Diverse_CBS-Domain"/>
</dbReference>
<gene>
    <name evidence="4" type="ORF">HM131_12415</name>
</gene>
<dbReference type="SUPFAM" id="SSF54631">
    <property type="entry name" value="CBS-domain pair"/>
    <property type="match status" value="1"/>
</dbReference>
<evidence type="ECO:0000256" key="1">
    <source>
        <dbReference type="ARBA" id="ARBA00023122"/>
    </source>
</evidence>
<evidence type="ECO:0000259" key="3">
    <source>
        <dbReference type="PROSITE" id="PS51371"/>
    </source>
</evidence>
<evidence type="ECO:0000313" key="5">
    <source>
        <dbReference type="Proteomes" id="UP000192527"/>
    </source>
</evidence>
<dbReference type="PANTHER" id="PTHR43080:SF2">
    <property type="entry name" value="CBS DOMAIN-CONTAINING PROTEIN"/>
    <property type="match status" value="1"/>
</dbReference>
<dbReference type="EMBL" id="CP020772">
    <property type="protein sequence ID" value="ARI77598.1"/>
    <property type="molecule type" value="Genomic_DNA"/>
</dbReference>
<dbReference type="KEGG" id="hmn:HM131_12415"/>
<feature type="domain" description="CBS" evidence="3">
    <location>
        <begin position="8"/>
        <end position="65"/>
    </location>
</feature>
<dbReference type="Proteomes" id="UP000192527">
    <property type="component" value="Chromosome"/>
</dbReference>
<dbReference type="OrthoDB" id="9802114at2"/>
<dbReference type="PANTHER" id="PTHR43080">
    <property type="entry name" value="CBS DOMAIN-CONTAINING PROTEIN CBSX3, MITOCHONDRIAL"/>
    <property type="match status" value="1"/>
</dbReference>
<sequence>MKSVKDIMTSDVSVCRTDDNLSDAASIMKQKNVGAVPVCDDQGNLMGMVTDRDLVIRGYADKKPESTPIQQVMSDHLYSCTPDCSLEEASQIMAQHQVRRLPVVENGKLTGILSLGDLSVEEMSDHAAGVALQDISERPELH</sequence>
<reference evidence="4 5" key="1">
    <citation type="submission" date="2017-04" db="EMBL/GenBank/DDBJ databases">
        <title>The whole genome sequencing and assembly of Halobacillus mangrovi strain.</title>
        <authorList>
            <person name="Lee S.-J."/>
            <person name="Park M.-K."/>
            <person name="Kim J.-Y."/>
            <person name="Lee Y.-J."/>
            <person name="Yi H."/>
            <person name="Bahn Y.-S."/>
            <person name="Kim J.F."/>
            <person name="Lee D.-W."/>
        </authorList>
    </citation>
    <scope>NUCLEOTIDE SEQUENCE [LARGE SCALE GENOMIC DNA]</scope>
    <source>
        <strain evidence="4 5">KTB 131</strain>
    </source>
</reference>
<dbReference type="SMART" id="SM00116">
    <property type="entry name" value="CBS"/>
    <property type="match status" value="2"/>
</dbReference>
<organism evidence="4 5">
    <name type="scientific">Halobacillus mangrovi</name>
    <dbReference type="NCBI Taxonomy" id="402384"/>
    <lineage>
        <taxon>Bacteria</taxon>
        <taxon>Bacillati</taxon>
        <taxon>Bacillota</taxon>
        <taxon>Bacilli</taxon>
        <taxon>Bacillales</taxon>
        <taxon>Bacillaceae</taxon>
        <taxon>Halobacillus</taxon>
    </lineage>
</organism>
<dbReference type="Gene3D" id="3.10.580.10">
    <property type="entry name" value="CBS-domain"/>
    <property type="match status" value="1"/>
</dbReference>
<dbReference type="STRING" id="402384.HM131_12415"/>
<dbReference type="CDD" id="cd04622">
    <property type="entry name" value="CBS_pair_HRP1_like"/>
    <property type="match status" value="1"/>
</dbReference>
<dbReference type="Pfam" id="PF00571">
    <property type="entry name" value="CBS"/>
    <property type="match status" value="2"/>
</dbReference>
<dbReference type="PROSITE" id="PS51371">
    <property type="entry name" value="CBS"/>
    <property type="match status" value="2"/>
</dbReference>
<protein>
    <submittedName>
        <fullName evidence="4">CBS domain-containing protein</fullName>
    </submittedName>
</protein>